<proteinExistence type="inferred from homology"/>
<dbReference type="OrthoDB" id="581589at2"/>
<evidence type="ECO:0000259" key="2">
    <source>
        <dbReference type="Pfam" id="PF01051"/>
    </source>
</evidence>
<evidence type="ECO:0000256" key="1">
    <source>
        <dbReference type="ARBA" id="ARBA00038283"/>
    </source>
</evidence>
<dbReference type="AlphaFoldDB" id="A0A3P3D6L1"/>
<dbReference type="Pfam" id="PF21205">
    <property type="entry name" value="Rep3_C"/>
    <property type="match status" value="1"/>
</dbReference>
<comment type="similarity">
    <text evidence="1">Belongs to the initiator RepB protein family.</text>
</comment>
<dbReference type="SUPFAM" id="SSF46785">
    <property type="entry name" value="Winged helix' DNA-binding domain"/>
    <property type="match status" value="1"/>
</dbReference>
<dbReference type="Gene3D" id="1.10.10.10">
    <property type="entry name" value="Winged helix-like DNA-binding domain superfamily/Winged helix DNA-binding domain"/>
    <property type="match status" value="1"/>
</dbReference>
<dbReference type="InterPro" id="IPR036390">
    <property type="entry name" value="WH_DNA-bd_sf"/>
</dbReference>
<evidence type="ECO:0000313" key="4">
    <source>
        <dbReference type="Proteomes" id="UP000282125"/>
    </source>
</evidence>
<feature type="domain" description="Initiator Rep protein WH1" evidence="2">
    <location>
        <begin position="5"/>
        <end position="142"/>
    </location>
</feature>
<dbReference type="Proteomes" id="UP000282125">
    <property type="component" value="Unassembled WGS sequence"/>
</dbReference>
<dbReference type="Pfam" id="PF01051">
    <property type="entry name" value="Rep3_N"/>
    <property type="match status" value="1"/>
</dbReference>
<reference evidence="3 4" key="1">
    <citation type="submission" date="2018-11" db="EMBL/GenBank/DDBJ databases">
        <title>Gemmobacter sp. nov., YIM 102744-1 draft genome.</title>
        <authorList>
            <person name="Li G."/>
            <person name="Jiang Y."/>
        </authorList>
    </citation>
    <scope>NUCLEOTIDE SEQUENCE [LARGE SCALE GENOMIC DNA]</scope>
    <source>
        <strain evidence="3 4">YIM 102744-1</strain>
    </source>
</reference>
<sequence>MLKPAELIEIDGAEKLSLNARRIYNILLHNAHGPDLGNPQQQFRIAFSDLKFAHAGNDRLVPAIKALMKTIVTVRLEDGGSTFFPLVAKTSITDPRRERGVLTYQFDPDLIVLLRDSRIFAKLQLDVIHAVSSKYALALYEIVAKRVRLSFVKSEVFALEDLRVLLGVEPGKLSTYSNLLKFAIQPAFDEVNRLAEFSVAFEPVKVGRKVEAIRIAWAAKDIAGRKAAYAAIRRNSDIIE</sequence>
<gene>
    <name evidence="3" type="ORF">EG244_18135</name>
</gene>
<name>A0A3P3D6L1_9RHOB</name>
<dbReference type="GO" id="GO:0006270">
    <property type="term" value="P:DNA replication initiation"/>
    <property type="evidence" value="ECO:0007669"/>
    <property type="project" value="InterPro"/>
</dbReference>
<dbReference type="RefSeq" id="WP_124966584.1">
    <property type="nucleotide sequence ID" value="NZ_RRAZ01000042.1"/>
</dbReference>
<dbReference type="InterPro" id="IPR000525">
    <property type="entry name" value="Initiator_Rep_WH1"/>
</dbReference>
<comment type="caution">
    <text evidence="3">The sequence shown here is derived from an EMBL/GenBank/DDBJ whole genome shotgun (WGS) entry which is preliminary data.</text>
</comment>
<dbReference type="InterPro" id="IPR036388">
    <property type="entry name" value="WH-like_DNA-bd_sf"/>
</dbReference>
<protein>
    <submittedName>
        <fullName evidence="3">RepB family plasmid replication initiator protein</fullName>
    </submittedName>
</protein>
<organism evidence="3 4">
    <name type="scientific">Falsigemmobacter faecalis</name>
    <dbReference type="NCBI Taxonomy" id="2488730"/>
    <lineage>
        <taxon>Bacteria</taxon>
        <taxon>Pseudomonadati</taxon>
        <taxon>Pseudomonadota</taxon>
        <taxon>Alphaproteobacteria</taxon>
        <taxon>Rhodobacterales</taxon>
        <taxon>Paracoccaceae</taxon>
        <taxon>Falsigemmobacter</taxon>
    </lineage>
</organism>
<evidence type="ECO:0000313" key="3">
    <source>
        <dbReference type="EMBL" id="RRH69444.1"/>
    </source>
</evidence>
<accession>A0A3P3D6L1</accession>
<keyword evidence="4" id="KW-1185">Reference proteome</keyword>
<dbReference type="EMBL" id="RRAZ01000042">
    <property type="protein sequence ID" value="RRH69444.1"/>
    <property type="molecule type" value="Genomic_DNA"/>
</dbReference>
<dbReference type="GO" id="GO:0003887">
    <property type="term" value="F:DNA-directed DNA polymerase activity"/>
    <property type="evidence" value="ECO:0007669"/>
    <property type="project" value="InterPro"/>
</dbReference>